<dbReference type="PROSITE" id="PS00552">
    <property type="entry name" value="HTH_MERR_1"/>
    <property type="match status" value="1"/>
</dbReference>
<dbReference type="EMBL" id="BONH01000035">
    <property type="protein sequence ID" value="GIG01101.1"/>
    <property type="molecule type" value="Genomic_DNA"/>
</dbReference>
<keyword evidence="1" id="KW-0238">DNA-binding</keyword>
<dbReference type="RefSeq" id="WP_120319226.1">
    <property type="nucleotide sequence ID" value="NZ_BONH01000035.1"/>
</dbReference>
<comment type="caution">
    <text evidence="3">The sequence shown here is derived from an EMBL/GenBank/DDBJ whole genome shotgun (WGS) entry which is preliminary data.</text>
</comment>
<dbReference type="Proteomes" id="UP000659904">
    <property type="component" value="Unassembled WGS sequence"/>
</dbReference>
<dbReference type="PANTHER" id="PTHR30204">
    <property type="entry name" value="REDOX-CYCLING DRUG-SENSING TRANSCRIPTIONAL ACTIVATOR SOXR"/>
    <property type="match status" value="1"/>
</dbReference>
<dbReference type="SMART" id="SM00422">
    <property type="entry name" value="HTH_MERR"/>
    <property type="match status" value="1"/>
</dbReference>
<dbReference type="CDD" id="cd01282">
    <property type="entry name" value="HTH_MerR-like_sg3"/>
    <property type="match status" value="1"/>
</dbReference>
<evidence type="ECO:0000313" key="3">
    <source>
        <dbReference type="EMBL" id="GIG01101.1"/>
    </source>
</evidence>
<feature type="domain" description="HTH merR-type" evidence="2">
    <location>
        <begin position="1"/>
        <end position="68"/>
    </location>
</feature>
<dbReference type="GO" id="GO:0003677">
    <property type="term" value="F:DNA binding"/>
    <property type="evidence" value="ECO:0007669"/>
    <property type="project" value="UniProtKB-KW"/>
</dbReference>
<sequence>MKIGDLAARTGVAPRLLRYYEQVGILHPIRSSNGYRAYGEPAIERVLQIRELLDVGLTTDMIREVLPCLGAEPKPRECPPAKDLDGLRSQLVNIEKRIDVLQRNRQAIKKFLSAWEEADTTLEPTSG</sequence>
<organism evidence="3 4">
    <name type="scientific">Catellatospora citrea</name>
    <dbReference type="NCBI Taxonomy" id="53366"/>
    <lineage>
        <taxon>Bacteria</taxon>
        <taxon>Bacillati</taxon>
        <taxon>Actinomycetota</taxon>
        <taxon>Actinomycetes</taxon>
        <taxon>Micromonosporales</taxon>
        <taxon>Micromonosporaceae</taxon>
        <taxon>Catellatospora</taxon>
    </lineage>
</organism>
<name>A0A8J3KQ16_9ACTN</name>
<dbReference type="InterPro" id="IPR000551">
    <property type="entry name" value="MerR-type_HTH_dom"/>
</dbReference>
<dbReference type="PRINTS" id="PR00040">
    <property type="entry name" value="HTHMERR"/>
</dbReference>
<dbReference type="Gene3D" id="1.10.1660.10">
    <property type="match status" value="1"/>
</dbReference>
<evidence type="ECO:0000256" key="1">
    <source>
        <dbReference type="ARBA" id="ARBA00023125"/>
    </source>
</evidence>
<dbReference type="SUPFAM" id="SSF46955">
    <property type="entry name" value="Putative DNA-binding domain"/>
    <property type="match status" value="1"/>
</dbReference>
<protein>
    <submittedName>
        <fullName evidence="3">MerR family transcriptional regulator</fullName>
    </submittedName>
</protein>
<dbReference type="PANTHER" id="PTHR30204:SF93">
    <property type="entry name" value="HTH MERR-TYPE DOMAIN-CONTAINING PROTEIN"/>
    <property type="match status" value="1"/>
</dbReference>
<evidence type="ECO:0000259" key="2">
    <source>
        <dbReference type="PROSITE" id="PS50937"/>
    </source>
</evidence>
<accession>A0A8J3KQ16</accession>
<dbReference type="InterPro" id="IPR009061">
    <property type="entry name" value="DNA-bd_dom_put_sf"/>
</dbReference>
<dbReference type="AlphaFoldDB" id="A0A8J3KQ16"/>
<dbReference type="GO" id="GO:0003700">
    <property type="term" value="F:DNA-binding transcription factor activity"/>
    <property type="evidence" value="ECO:0007669"/>
    <property type="project" value="InterPro"/>
</dbReference>
<dbReference type="PROSITE" id="PS50937">
    <property type="entry name" value="HTH_MERR_2"/>
    <property type="match status" value="1"/>
</dbReference>
<gene>
    <name evidence="3" type="ORF">Cci01nite_61940</name>
</gene>
<dbReference type="InterPro" id="IPR047057">
    <property type="entry name" value="MerR_fam"/>
</dbReference>
<evidence type="ECO:0000313" key="4">
    <source>
        <dbReference type="Proteomes" id="UP000659904"/>
    </source>
</evidence>
<proteinExistence type="predicted"/>
<dbReference type="Pfam" id="PF13411">
    <property type="entry name" value="MerR_1"/>
    <property type="match status" value="1"/>
</dbReference>
<keyword evidence="4" id="KW-1185">Reference proteome</keyword>
<reference evidence="3 4" key="1">
    <citation type="submission" date="2021-01" db="EMBL/GenBank/DDBJ databases">
        <title>Whole genome shotgun sequence of Catellatospora citrea NBRC 14495.</title>
        <authorList>
            <person name="Komaki H."/>
            <person name="Tamura T."/>
        </authorList>
    </citation>
    <scope>NUCLEOTIDE SEQUENCE [LARGE SCALE GENOMIC DNA]</scope>
    <source>
        <strain evidence="3 4">NBRC 14495</strain>
    </source>
</reference>